<protein>
    <submittedName>
        <fullName evidence="1">Uncharacterized protein</fullName>
    </submittedName>
</protein>
<dbReference type="OrthoDB" id="1750196at2759"/>
<accession>A0A371HDT9</accession>
<evidence type="ECO:0000313" key="1">
    <source>
        <dbReference type="EMBL" id="RDY00940.1"/>
    </source>
</evidence>
<sequence>MVIMFIDTLPSPYYDRVVGNVASNFADLVVVGERIEVGIQRGKFAQTNSCTSFAKKPTPEKKKGETNVVLIKSIFPQTKANT</sequence>
<dbReference type="AlphaFoldDB" id="A0A371HDT9"/>
<organism evidence="1 2">
    <name type="scientific">Mucuna pruriens</name>
    <name type="common">Velvet bean</name>
    <name type="synonym">Dolichos pruriens</name>
    <dbReference type="NCBI Taxonomy" id="157652"/>
    <lineage>
        <taxon>Eukaryota</taxon>
        <taxon>Viridiplantae</taxon>
        <taxon>Streptophyta</taxon>
        <taxon>Embryophyta</taxon>
        <taxon>Tracheophyta</taxon>
        <taxon>Spermatophyta</taxon>
        <taxon>Magnoliopsida</taxon>
        <taxon>eudicotyledons</taxon>
        <taxon>Gunneridae</taxon>
        <taxon>Pentapetalae</taxon>
        <taxon>rosids</taxon>
        <taxon>fabids</taxon>
        <taxon>Fabales</taxon>
        <taxon>Fabaceae</taxon>
        <taxon>Papilionoideae</taxon>
        <taxon>50 kb inversion clade</taxon>
        <taxon>NPAAA clade</taxon>
        <taxon>indigoferoid/millettioid clade</taxon>
        <taxon>Phaseoleae</taxon>
        <taxon>Mucuna</taxon>
    </lineage>
</organism>
<dbReference type="EMBL" id="QJKJ01002873">
    <property type="protein sequence ID" value="RDY00940.1"/>
    <property type="molecule type" value="Genomic_DNA"/>
</dbReference>
<dbReference type="Proteomes" id="UP000257109">
    <property type="component" value="Unassembled WGS sequence"/>
</dbReference>
<proteinExistence type="predicted"/>
<comment type="caution">
    <text evidence="1">The sequence shown here is derived from an EMBL/GenBank/DDBJ whole genome shotgun (WGS) entry which is preliminary data.</text>
</comment>
<feature type="non-terminal residue" evidence="1">
    <location>
        <position position="1"/>
    </location>
</feature>
<name>A0A371HDT9_MUCPR</name>
<evidence type="ECO:0000313" key="2">
    <source>
        <dbReference type="Proteomes" id="UP000257109"/>
    </source>
</evidence>
<reference evidence="1" key="1">
    <citation type="submission" date="2018-05" db="EMBL/GenBank/DDBJ databases">
        <title>Draft genome of Mucuna pruriens seed.</title>
        <authorList>
            <person name="Nnadi N.E."/>
            <person name="Vos R."/>
            <person name="Hasami M.H."/>
            <person name="Devisetty U.K."/>
            <person name="Aguiy J.C."/>
        </authorList>
    </citation>
    <scope>NUCLEOTIDE SEQUENCE [LARGE SCALE GENOMIC DNA]</scope>
    <source>
        <strain evidence="1">JCA_2017</strain>
    </source>
</reference>
<keyword evidence="2" id="KW-1185">Reference proteome</keyword>
<gene>
    <name evidence="1" type="ORF">CR513_15787</name>
</gene>